<dbReference type="AlphaFoldDB" id="A0A1E1LQ24"/>
<organism evidence="3 4">
    <name type="scientific">Rhynchosporium agropyri</name>
    <dbReference type="NCBI Taxonomy" id="914238"/>
    <lineage>
        <taxon>Eukaryota</taxon>
        <taxon>Fungi</taxon>
        <taxon>Dikarya</taxon>
        <taxon>Ascomycota</taxon>
        <taxon>Pezizomycotina</taxon>
        <taxon>Leotiomycetes</taxon>
        <taxon>Helotiales</taxon>
        <taxon>Ploettnerulaceae</taxon>
        <taxon>Rhynchosporium</taxon>
    </lineage>
</organism>
<feature type="transmembrane region" description="Helical" evidence="2">
    <location>
        <begin position="80"/>
        <end position="107"/>
    </location>
</feature>
<accession>A0A1E1LQ24</accession>
<dbReference type="EMBL" id="FJUX01000164">
    <property type="protein sequence ID" value="CZT12588.1"/>
    <property type="molecule type" value="Genomic_DNA"/>
</dbReference>
<evidence type="ECO:0000313" key="3">
    <source>
        <dbReference type="EMBL" id="CZT12588.1"/>
    </source>
</evidence>
<evidence type="ECO:0000256" key="2">
    <source>
        <dbReference type="SAM" id="Phobius"/>
    </source>
</evidence>
<evidence type="ECO:0000313" key="4">
    <source>
        <dbReference type="Proteomes" id="UP000178912"/>
    </source>
</evidence>
<evidence type="ECO:0000256" key="1">
    <source>
        <dbReference type="SAM" id="MobiDB-lite"/>
    </source>
</evidence>
<reference evidence="4" key="1">
    <citation type="submission" date="2016-03" db="EMBL/GenBank/DDBJ databases">
        <authorList>
            <person name="Guldener U."/>
        </authorList>
    </citation>
    <scope>NUCLEOTIDE SEQUENCE [LARGE SCALE GENOMIC DNA]</scope>
    <source>
        <strain evidence="4">04CH-RAC-A.6.1</strain>
    </source>
</reference>
<proteinExistence type="predicted"/>
<gene>
    <name evidence="3" type="ORF">RAG0_16362</name>
</gene>
<feature type="region of interest" description="Disordered" evidence="1">
    <location>
        <begin position="189"/>
        <end position="241"/>
    </location>
</feature>
<dbReference type="Proteomes" id="UP000178912">
    <property type="component" value="Unassembled WGS sequence"/>
</dbReference>
<sequence>MPVITAPQTAPGAPIACPTQTIVAATLHKLEAYQTRWGHCLIQQSFNPIGENYVPPPPEPTYSSTTSSSSYTYKQGKPDIIIIVIPIAIVFGFPVLFILVEIFIAIVNKIRKSCVRCRAARRASAARRLAASRSRSLSQALRQSRLKDIKTWLNSKFSRRSPDRNLQNALQLTPVERLSNRVRALSKRYSKNPLPLERQQSNLVGPGPIPAPASVYDTQDLQNGNGLAMPDHPPAYRNPPAYQSADDLRFVMVAAPLTVPELAYRGDLAQPPQSHAQASAQPESQSHLQSQEESEPPPPQYEHRHNDPLYESESDDDTASETSISPRERAYMAASLDTRINPRRGHGNGDGDVDPARGLQRRYERNIQRQLERRIFVAGLSAANEHDWNAVVEDELLDDPWRGASSNGNSSGS</sequence>
<feature type="region of interest" description="Disordered" evidence="1">
    <location>
        <begin position="269"/>
        <end position="359"/>
    </location>
</feature>
<feature type="compositionally biased region" description="Polar residues" evidence="1">
    <location>
        <begin position="216"/>
        <end position="225"/>
    </location>
</feature>
<protein>
    <submittedName>
        <fullName evidence="3">Uncharacterized protein</fullName>
    </submittedName>
</protein>
<keyword evidence="2" id="KW-0812">Transmembrane</keyword>
<feature type="compositionally biased region" description="Low complexity" evidence="1">
    <location>
        <begin position="269"/>
        <end position="291"/>
    </location>
</feature>
<keyword evidence="2" id="KW-0472">Membrane</keyword>
<keyword evidence="2" id="KW-1133">Transmembrane helix</keyword>
<keyword evidence="4" id="KW-1185">Reference proteome</keyword>
<name>A0A1E1LQ24_9HELO</name>
<feature type="compositionally biased region" description="Acidic residues" evidence="1">
    <location>
        <begin position="310"/>
        <end position="319"/>
    </location>
</feature>